<proteinExistence type="inferred from homology"/>
<keyword evidence="3 11" id="KW-0964">Secreted</keyword>
<keyword evidence="5 11" id="KW-0732">Signal</keyword>
<dbReference type="Proteomes" id="UP000799429">
    <property type="component" value="Unassembled WGS sequence"/>
</dbReference>
<dbReference type="SUPFAM" id="SSF53474">
    <property type="entry name" value="alpha/beta-Hydrolases"/>
    <property type="match status" value="1"/>
</dbReference>
<protein>
    <recommendedName>
        <fullName evidence="11">Feruloyl esterase C</fullName>
        <ecNumber evidence="11">3.1.1.73</ecNumber>
    </recommendedName>
    <alternativeName>
        <fullName evidence="11">Ferulic acid esterase C</fullName>
    </alternativeName>
</protein>
<dbReference type="PANTHER" id="PTHR38050">
    <property type="match status" value="1"/>
</dbReference>
<comment type="caution">
    <text evidence="12">The sequence shown here is derived from an EMBL/GenBank/DDBJ whole genome shotgun (WGS) entry which is preliminary data.</text>
</comment>
<dbReference type="GO" id="GO:0030600">
    <property type="term" value="F:feruloyl esterase activity"/>
    <property type="evidence" value="ECO:0007669"/>
    <property type="project" value="UniProtKB-UniRule"/>
</dbReference>
<gene>
    <name evidence="12" type="ORF">M501DRAFT_1020921</name>
</gene>
<dbReference type="EMBL" id="MU006121">
    <property type="protein sequence ID" value="KAF2834337.1"/>
    <property type="molecule type" value="Genomic_DNA"/>
</dbReference>
<evidence type="ECO:0000256" key="1">
    <source>
        <dbReference type="ARBA" id="ARBA00004613"/>
    </source>
</evidence>
<evidence type="ECO:0000256" key="8">
    <source>
        <dbReference type="ARBA" id="ARBA00023326"/>
    </source>
</evidence>
<dbReference type="EC" id="3.1.1.73" evidence="11"/>
<dbReference type="InterPro" id="IPR043595">
    <property type="entry name" value="FaeB/C/D"/>
</dbReference>
<comment type="subcellular location">
    <subcellularLocation>
        <location evidence="1 11">Secreted</location>
    </subcellularLocation>
</comment>
<organism evidence="12 13">
    <name type="scientific">Patellaria atrata CBS 101060</name>
    <dbReference type="NCBI Taxonomy" id="1346257"/>
    <lineage>
        <taxon>Eukaryota</taxon>
        <taxon>Fungi</taxon>
        <taxon>Dikarya</taxon>
        <taxon>Ascomycota</taxon>
        <taxon>Pezizomycotina</taxon>
        <taxon>Dothideomycetes</taxon>
        <taxon>Dothideomycetes incertae sedis</taxon>
        <taxon>Patellariales</taxon>
        <taxon>Patellariaceae</taxon>
        <taxon>Patellaria</taxon>
    </lineage>
</organism>
<evidence type="ECO:0000256" key="9">
    <source>
        <dbReference type="ARBA" id="ARBA00025250"/>
    </source>
</evidence>
<dbReference type="InterPro" id="IPR029058">
    <property type="entry name" value="AB_hydrolase_fold"/>
</dbReference>
<keyword evidence="7 11" id="KW-0119">Carbohydrate metabolism</keyword>
<dbReference type="GO" id="GO:0005576">
    <property type="term" value="C:extracellular region"/>
    <property type="evidence" value="ECO:0007669"/>
    <property type="project" value="UniProtKB-SubCell"/>
</dbReference>
<comment type="function">
    <text evidence="9 11">Involved in degradation of plant cell walls. Hydrolyzes the feruloyl-arabinose ester bond in arabinoxylans, and the feruloyl-galactose ester bond in pectin. Active against paranitrophenyl-acetate, methyl ferulate and wheat arabinoxylan.</text>
</comment>
<keyword evidence="6 11" id="KW-0378">Hydrolase</keyword>
<keyword evidence="4 11" id="KW-0858">Xylan degradation</keyword>
<comment type="similarity">
    <text evidence="2 11">Belongs to the faeC family.</text>
</comment>
<name>A0A9P4S2Z4_9PEZI</name>
<accession>A0A9P4S2Z4</accession>
<keyword evidence="13" id="KW-1185">Reference proteome</keyword>
<dbReference type="AlphaFoldDB" id="A0A9P4S2Z4"/>
<evidence type="ECO:0000256" key="11">
    <source>
        <dbReference type="RuleBase" id="RU367094"/>
    </source>
</evidence>
<evidence type="ECO:0000256" key="4">
    <source>
        <dbReference type="ARBA" id="ARBA00022651"/>
    </source>
</evidence>
<dbReference type="OrthoDB" id="424610at2759"/>
<dbReference type="GO" id="GO:0045493">
    <property type="term" value="P:xylan catabolic process"/>
    <property type="evidence" value="ECO:0007669"/>
    <property type="project" value="UniProtKB-UniRule"/>
</dbReference>
<sequence>MKLNIAALLFASTLFAEGLAATPGCGKQPSKIKAGVNTVTVNGKSRQWILTLPDNYDNTIPYRLIFGVHWLGGNMNDVANGGMINPYYGLPSLVNGSAIFVAPNGLENGGYSGWANTNGEDIAFIQEILKATNDDLCINEKLRFSMGFSYGAAMSYSIACTLPNDFRAVAALSGGPISGCVGGTSPVAYYGQHGISDQTLPIAMGRQMRDRFATNNGCTTREAKEPVVGSKTHIVTKYEGCMEDKPVWWTAFDGDHTPIPTDTGSNKDTTYTGAAVWEFFSQFK</sequence>
<evidence type="ECO:0000256" key="7">
    <source>
        <dbReference type="ARBA" id="ARBA00023277"/>
    </source>
</evidence>
<evidence type="ECO:0000313" key="12">
    <source>
        <dbReference type="EMBL" id="KAF2834337.1"/>
    </source>
</evidence>
<reference evidence="12" key="1">
    <citation type="journal article" date="2020" name="Stud. Mycol.">
        <title>101 Dothideomycetes genomes: a test case for predicting lifestyles and emergence of pathogens.</title>
        <authorList>
            <person name="Haridas S."/>
            <person name="Albert R."/>
            <person name="Binder M."/>
            <person name="Bloem J."/>
            <person name="Labutti K."/>
            <person name="Salamov A."/>
            <person name="Andreopoulos B."/>
            <person name="Baker S."/>
            <person name="Barry K."/>
            <person name="Bills G."/>
            <person name="Bluhm B."/>
            <person name="Cannon C."/>
            <person name="Castanera R."/>
            <person name="Culley D."/>
            <person name="Daum C."/>
            <person name="Ezra D."/>
            <person name="Gonzalez J."/>
            <person name="Henrissat B."/>
            <person name="Kuo A."/>
            <person name="Liang C."/>
            <person name="Lipzen A."/>
            <person name="Lutzoni F."/>
            <person name="Magnuson J."/>
            <person name="Mondo S."/>
            <person name="Nolan M."/>
            <person name="Ohm R."/>
            <person name="Pangilinan J."/>
            <person name="Park H.-J."/>
            <person name="Ramirez L."/>
            <person name="Alfaro M."/>
            <person name="Sun H."/>
            <person name="Tritt A."/>
            <person name="Yoshinaga Y."/>
            <person name="Zwiers L.-H."/>
            <person name="Turgeon B."/>
            <person name="Goodwin S."/>
            <person name="Spatafora J."/>
            <person name="Crous P."/>
            <person name="Grigoriev I."/>
        </authorList>
    </citation>
    <scope>NUCLEOTIDE SEQUENCE</scope>
    <source>
        <strain evidence="12">CBS 101060</strain>
    </source>
</reference>
<keyword evidence="8 11" id="KW-0624">Polysaccharide degradation</keyword>
<evidence type="ECO:0000256" key="3">
    <source>
        <dbReference type="ARBA" id="ARBA00022525"/>
    </source>
</evidence>
<evidence type="ECO:0000256" key="6">
    <source>
        <dbReference type="ARBA" id="ARBA00022801"/>
    </source>
</evidence>
<evidence type="ECO:0000256" key="5">
    <source>
        <dbReference type="ARBA" id="ARBA00022729"/>
    </source>
</evidence>
<evidence type="ECO:0000256" key="10">
    <source>
        <dbReference type="ARBA" id="ARBA00034075"/>
    </source>
</evidence>
<feature type="chain" id="PRO_5040532921" description="Feruloyl esterase C" evidence="11">
    <location>
        <begin position="21"/>
        <end position="284"/>
    </location>
</feature>
<evidence type="ECO:0000313" key="13">
    <source>
        <dbReference type="Proteomes" id="UP000799429"/>
    </source>
</evidence>
<dbReference type="PANTHER" id="PTHR38050:SF1">
    <property type="entry name" value="FERULOYL ESTERASE C"/>
    <property type="match status" value="1"/>
</dbReference>
<feature type="signal peptide" evidence="11">
    <location>
        <begin position="1"/>
        <end position="20"/>
    </location>
</feature>
<dbReference type="Gene3D" id="3.40.50.1820">
    <property type="entry name" value="alpha/beta hydrolase"/>
    <property type="match status" value="1"/>
</dbReference>
<evidence type="ECO:0000256" key="2">
    <source>
        <dbReference type="ARBA" id="ARBA00010278"/>
    </source>
</evidence>
<comment type="catalytic activity">
    <reaction evidence="10 11">
        <text>feruloyl-polysaccharide + H2O = ferulate + polysaccharide.</text>
        <dbReference type="EC" id="3.1.1.73"/>
    </reaction>
</comment>